<keyword evidence="2" id="KW-1133">Transmembrane helix</keyword>
<feature type="coiled-coil region" evidence="1">
    <location>
        <begin position="88"/>
        <end position="115"/>
    </location>
</feature>
<evidence type="ECO:0000256" key="1">
    <source>
        <dbReference type="SAM" id="Coils"/>
    </source>
</evidence>
<comment type="caution">
    <text evidence="3">The sequence shown here is derived from an EMBL/GenBank/DDBJ whole genome shotgun (WGS) entry which is preliminary data.</text>
</comment>
<feature type="transmembrane region" description="Helical" evidence="2">
    <location>
        <begin position="45"/>
        <end position="65"/>
    </location>
</feature>
<dbReference type="RefSeq" id="WP_200357510.1">
    <property type="nucleotide sequence ID" value="NZ_JAENIL010000044.1"/>
</dbReference>
<gene>
    <name evidence="3" type="ORF">JIN87_20600</name>
</gene>
<evidence type="ECO:0000313" key="3">
    <source>
        <dbReference type="EMBL" id="MBK1879299.1"/>
    </source>
</evidence>
<keyword evidence="2" id="KW-0812">Transmembrane</keyword>
<keyword evidence="4" id="KW-1185">Reference proteome</keyword>
<sequence>MLNIFALILVLFVVLFFFYAIIVIHDIPYEMAKKRNHPHAEAIHYGGWVSLFTLHAIWPFLWIWATLYNKETGWGSKKSNTSSSPSPNQELLAKIDALVEKVDHLESQLATVKESNKES</sequence>
<feature type="transmembrane region" description="Helical" evidence="2">
    <location>
        <begin position="6"/>
        <end position="24"/>
    </location>
</feature>
<dbReference type="Proteomes" id="UP000617628">
    <property type="component" value="Unassembled WGS sequence"/>
</dbReference>
<dbReference type="AlphaFoldDB" id="A0A934S1H5"/>
<proteinExistence type="predicted"/>
<keyword evidence="2" id="KW-0472">Membrane</keyword>
<evidence type="ECO:0000256" key="2">
    <source>
        <dbReference type="SAM" id="Phobius"/>
    </source>
</evidence>
<name>A0A934S1H5_9BACT</name>
<dbReference type="InterPro" id="IPR011223">
    <property type="entry name" value="UCP028770"/>
</dbReference>
<dbReference type="PIRSF" id="PIRSF028770">
    <property type="entry name" value="UCP028770"/>
    <property type="match status" value="1"/>
</dbReference>
<protein>
    <submittedName>
        <fullName evidence="3">DUF3302 domain-containing protein</fullName>
    </submittedName>
</protein>
<organism evidence="3 4">
    <name type="scientific">Pelagicoccus mobilis</name>
    <dbReference type="NCBI Taxonomy" id="415221"/>
    <lineage>
        <taxon>Bacteria</taxon>
        <taxon>Pseudomonadati</taxon>
        <taxon>Verrucomicrobiota</taxon>
        <taxon>Opitutia</taxon>
        <taxon>Puniceicoccales</taxon>
        <taxon>Pelagicoccaceae</taxon>
        <taxon>Pelagicoccus</taxon>
    </lineage>
</organism>
<accession>A0A934S1H5</accession>
<dbReference type="EMBL" id="JAENIL010000044">
    <property type="protein sequence ID" value="MBK1879299.1"/>
    <property type="molecule type" value="Genomic_DNA"/>
</dbReference>
<evidence type="ECO:0000313" key="4">
    <source>
        <dbReference type="Proteomes" id="UP000617628"/>
    </source>
</evidence>
<keyword evidence="1" id="KW-0175">Coiled coil</keyword>
<reference evidence="3" key="1">
    <citation type="submission" date="2021-01" db="EMBL/GenBank/DDBJ databases">
        <title>Modified the classification status of verrucomicrobia.</title>
        <authorList>
            <person name="Feng X."/>
        </authorList>
    </citation>
    <scope>NUCLEOTIDE SEQUENCE</scope>
    <source>
        <strain evidence="3">KCTC 13126</strain>
    </source>
</reference>
<dbReference type="Pfam" id="PF11742">
    <property type="entry name" value="DUF3302"/>
    <property type="match status" value="1"/>
</dbReference>